<name>A0A327QD88_9BACT</name>
<dbReference type="InterPro" id="IPR035901">
    <property type="entry name" value="GIY-YIG_endonuc_sf"/>
</dbReference>
<evidence type="ECO:0000313" key="1">
    <source>
        <dbReference type="EMBL" id="RAJ02440.1"/>
    </source>
</evidence>
<gene>
    <name evidence="1" type="ORF">LX64_03455</name>
</gene>
<reference evidence="1 2" key="1">
    <citation type="submission" date="2018-06" db="EMBL/GenBank/DDBJ databases">
        <title>Genomic Encyclopedia of Archaeal and Bacterial Type Strains, Phase II (KMG-II): from individual species to whole genera.</title>
        <authorList>
            <person name="Goeker M."/>
        </authorList>
    </citation>
    <scope>NUCLEOTIDE SEQUENCE [LARGE SCALE GENOMIC DNA]</scope>
    <source>
        <strain evidence="1 2">DSM 23857</strain>
    </source>
</reference>
<comment type="caution">
    <text evidence="1">The sequence shown here is derived from an EMBL/GenBank/DDBJ whole genome shotgun (WGS) entry which is preliminary data.</text>
</comment>
<dbReference type="EMBL" id="QLLL01000006">
    <property type="protein sequence ID" value="RAJ02440.1"/>
    <property type="molecule type" value="Genomic_DNA"/>
</dbReference>
<dbReference type="Proteomes" id="UP000249547">
    <property type="component" value="Unassembled WGS sequence"/>
</dbReference>
<proteinExistence type="predicted"/>
<organism evidence="1 2">
    <name type="scientific">Chitinophaga skermanii</name>
    <dbReference type="NCBI Taxonomy" id="331697"/>
    <lineage>
        <taxon>Bacteria</taxon>
        <taxon>Pseudomonadati</taxon>
        <taxon>Bacteroidota</taxon>
        <taxon>Chitinophagia</taxon>
        <taxon>Chitinophagales</taxon>
        <taxon>Chitinophagaceae</taxon>
        <taxon>Chitinophaga</taxon>
    </lineage>
</organism>
<dbReference type="CDD" id="cd10451">
    <property type="entry name" value="GIY-YIG_LuxR_like"/>
    <property type="match status" value="1"/>
</dbReference>
<protein>
    <submittedName>
        <fullName evidence="1">GIY-YIG catalytic domain-containing protein</fullName>
    </submittedName>
</protein>
<dbReference type="Gene3D" id="3.40.1440.10">
    <property type="entry name" value="GIY-YIG endonuclease"/>
    <property type="match status" value="1"/>
</dbReference>
<keyword evidence="2" id="KW-1185">Reference proteome</keyword>
<sequence>MSNRKELINAYKQRDPQIGIYQVRNTVNNKVYVASSMSLETVWNSQQFQLRSNGHPFEALQVEWNEFGADKFVFEILATLKPEPTMNVKFELKALEKKYIDQLQPYGAKGYHSTLYQ</sequence>
<dbReference type="SUPFAM" id="SSF82771">
    <property type="entry name" value="GIY-YIG endonuclease"/>
    <property type="match status" value="1"/>
</dbReference>
<dbReference type="RefSeq" id="WP_111598880.1">
    <property type="nucleotide sequence ID" value="NZ_QLLL01000006.1"/>
</dbReference>
<dbReference type="AlphaFoldDB" id="A0A327QD88"/>
<dbReference type="OrthoDB" id="9134286at2"/>
<evidence type="ECO:0000313" key="2">
    <source>
        <dbReference type="Proteomes" id="UP000249547"/>
    </source>
</evidence>
<accession>A0A327QD88</accession>